<dbReference type="InterPro" id="IPR015300">
    <property type="entry name" value="DNA-bd_pseudobarrel_sf"/>
</dbReference>
<keyword evidence="2" id="KW-0805">Transcription regulation</keyword>
<gene>
    <name evidence="6" type="ORF">Adt_22831</name>
</gene>
<protein>
    <submittedName>
        <fullName evidence="6">Auxin response factor 17</fullName>
    </submittedName>
</protein>
<comment type="subcellular location">
    <subcellularLocation>
        <location evidence="1">Nucleus</location>
    </subcellularLocation>
</comment>
<reference evidence="7" key="1">
    <citation type="submission" date="2024-07" db="EMBL/GenBank/DDBJ databases">
        <title>Two chromosome-level genome assemblies of Korean endemic species Abeliophyllum distichum and Forsythia ovata (Oleaceae).</title>
        <authorList>
            <person name="Jang H."/>
        </authorList>
    </citation>
    <scope>NUCLEOTIDE SEQUENCE [LARGE SCALE GENOMIC DNA]</scope>
</reference>
<dbReference type="PANTHER" id="PTHR31384">
    <property type="entry name" value="AUXIN RESPONSE FACTOR 4-RELATED"/>
    <property type="match status" value="1"/>
</dbReference>
<evidence type="ECO:0000256" key="4">
    <source>
        <dbReference type="ARBA" id="ARBA00023163"/>
    </source>
</evidence>
<keyword evidence="4" id="KW-0804">Transcription</keyword>
<dbReference type="EMBL" id="JBFOLK010000007">
    <property type="protein sequence ID" value="KAL2497281.1"/>
    <property type="molecule type" value="Genomic_DNA"/>
</dbReference>
<dbReference type="Proteomes" id="UP001604336">
    <property type="component" value="Unassembled WGS sequence"/>
</dbReference>
<evidence type="ECO:0000313" key="6">
    <source>
        <dbReference type="EMBL" id="KAL2497281.1"/>
    </source>
</evidence>
<proteinExistence type="predicted"/>
<evidence type="ECO:0000256" key="1">
    <source>
        <dbReference type="ARBA" id="ARBA00004123"/>
    </source>
</evidence>
<dbReference type="GO" id="GO:0005634">
    <property type="term" value="C:nucleus"/>
    <property type="evidence" value="ECO:0007669"/>
    <property type="project" value="UniProtKB-SubCell"/>
</dbReference>
<name>A0ABD1S9Y0_9LAMI</name>
<dbReference type="SUPFAM" id="SSF101936">
    <property type="entry name" value="DNA-binding pseudobarrel domain"/>
    <property type="match status" value="1"/>
</dbReference>
<accession>A0ABD1S9Y0</accession>
<organism evidence="6 7">
    <name type="scientific">Abeliophyllum distichum</name>
    <dbReference type="NCBI Taxonomy" id="126358"/>
    <lineage>
        <taxon>Eukaryota</taxon>
        <taxon>Viridiplantae</taxon>
        <taxon>Streptophyta</taxon>
        <taxon>Embryophyta</taxon>
        <taxon>Tracheophyta</taxon>
        <taxon>Spermatophyta</taxon>
        <taxon>Magnoliopsida</taxon>
        <taxon>eudicotyledons</taxon>
        <taxon>Gunneridae</taxon>
        <taxon>Pentapetalae</taxon>
        <taxon>asterids</taxon>
        <taxon>lamiids</taxon>
        <taxon>Lamiales</taxon>
        <taxon>Oleaceae</taxon>
        <taxon>Forsythieae</taxon>
        <taxon>Abeliophyllum</taxon>
    </lineage>
</organism>
<dbReference type="GO" id="GO:0003677">
    <property type="term" value="F:DNA binding"/>
    <property type="evidence" value="ECO:0007669"/>
    <property type="project" value="UniProtKB-KW"/>
</dbReference>
<keyword evidence="5" id="KW-0539">Nucleus</keyword>
<dbReference type="InterPro" id="IPR044835">
    <property type="entry name" value="ARF_plant"/>
</dbReference>
<dbReference type="PANTHER" id="PTHR31384:SF94">
    <property type="entry name" value="AUXIN RESPONSE FACTOR 17"/>
    <property type="match status" value="1"/>
</dbReference>
<evidence type="ECO:0000313" key="7">
    <source>
        <dbReference type="Proteomes" id="UP001604336"/>
    </source>
</evidence>
<sequence>MSASATHMDPAIWRATAGAAVQIPTVNSRVYYFPQGHLEHSSPVRNSNIFLKTPLMISCQVLFVSFLSDPSSDQPFANFSLLPLQSRAQHLITDSVEKRELDESDVVSFAKILTPSDANNGGGFSVPRFCADSIFPRLDFLTDPPVQNLIIYDKSEQCMGVSAHLSRHSAPPFADHRLEPVREQQAACCWRFSGFYAEKIDWRIVCRD</sequence>
<evidence type="ECO:0000256" key="3">
    <source>
        <dbReference type="ARBA" id="ARBA00023125"/>
    </source>
</evidence>
<keyword evidence="3" id="KW-0238">DNA-binding</keyword>
<keyword evidence="7" id="KW-1185">Reference proteome</keyword>
<evidence type="ECO:0000256" key="5">
    <source>
        <dbReference type="ARBA" id="ARBA00023242"/>
    </source>
</evidence>
<dbReference type="Gene3D" id="2.40.330.10">
    <property type="entry name" value="DNA-binding pseudobarrel domain"/>
    <property type="match status" value="1"/>
</dbReference>
<comment type="caution">
    <text evidence="6">The sequence shown here is derived from an EMBL/GenBank/DDBJ whole genome shotgun (WGS) entry which is preliminary data.</text>
</comment>
<evidence type="ECO:0000256" key="2">
    <source>
        <dbReference type="ARBA" id="ARBA00023015"/>
    </source>
</evidence>
<dbReference type="AlphaFoldDB" id="A0ABD1S9Y0"/>